<dbReference type="EnsemblMetazoa" id="XM_021060653.2">
    <property type="protein sequence ID" value="XP_020916312.1"/>
    <property type="gene ID" value="LOC110253701"/>
</dbReference>
<dbReference type="Pfam" id="PF01545">
    <property type="entry name" value="Cation_efflux"/>
    <property type="match status" value="1"/>
</dbReference>
<dbReference type="GO" id="GO:0030672">
    <property type="term" value="C:synaptic vesicle membrane"/>
    <property type="evidence" value="ECO:0007669"/>
    <property type="project" value="UniProtKB-SubCell"/>
</dbReference>
<name>A0A913Y9K4_EXADI</name>
<dbReference type="InterPro" id="IPR058533">
    <property type="entry name" value="Cation_efflux_TM"/>
</dbReference>
<reference evidence="14" key="1">
    <citation type="submission" date="2022-11" db="UniProtKB">
        <authorList>
            <consortium name="EnsemblMetazoa"/>
        </authorList>
    </citation>
    <scope>IDENTIFICATION</scope>
</reference>
<feature type="region of interest" description="Disordered" evidence="11">
    <location>
        <begin position="1"/>
        <end position="22"/>
    </location>
</feature>
<evidence type="ECO:0000313" key="14">
    <source>
        <dbReference type="EnsemblMetazoa" id="XP_020916312.1"/>
    </source>
</evidence>
<dbReference type="Gene3D" id="1.20.1510.10">
    <property type="entry name" value="Cation efflux protein transmembrane domain"/>
    <property type="match status" value="1"/>
</dbReference>
<evidence type="ECO:0000256" key="9">
    <source>
        <dbReference type="ARBA" id="ARBA00023136"/>
    </source>
</evidence>
<evidence type="ECO:0000256" key="8">
    <source>
        <dbReference type="ARBA" id="ARBA00023018"/>
    </source>
</evidence>
<organism evidence="14 15">
    <name type="scientific">Exaiptasia diaphana</name>
    <name type="common">Tropical sea anemone</name>
    <name type="synonym">Aiptasia pulchella</name>
    <dbReference type="NCBI Taxonomy" id="2652724"/>
    <lineage>
        <taxon>Eukaryota</taxon>
        <taxon>Metazoa</taxon>
        <taxon>Cnidaria</taxon>
        <taxon>Anthozoa</taxon>
        <taxon>Hexacorallia</taxon>
        <taxon>Actiniaria</taxon>
        <taxon>Aiptasiidae</taxon>
        <taxon>Exaiptasia</taxon>
    </lineage>
</organism>
<keyword evidence="8" id="KW-0770">Synapse</keyword>
<dbReference type="Proteomes" id="UP000887567">
    <property type="component" value="Unplaced"/>
</dbReference>
<keyword evidence="9 12" id="KW-0472">Membrane</keyword>
<dbReference type="GO" id="GO:0008324">
    <property type="term" value="F:monoatomic cation transmembrane transporter activity"/>
    <property type="evidence" value="ECO:0007669"/>
    <property type="project" value="InterPro"/>
</dbReference>
<sequence length="256" mass="28282">METPLQLQENKKEQTSSYDKIPKDESLKSLLGTANEEGNRSRRFDINDWRILAIIVSFVSMFVILVLGVAGLITSEISGSSAELAFAFDALLGIASSGCVVWRFYKEFAPCEIPGKEKKACLFIAIGFILSAMVMFARAIHCLVYKVEPLETVTVIIISTLGSLCYALLFFVKFKVAQKLQSVAMRTDSYDSATGALMALGVLVSVVIYKLEPGTWWIDPVIALIIAMTTFTYGVIVLVKVTLNKGFGEPEEYQQF</sequence>
<evidence type="ECO:0000259" key="13">
    <source>
        <dbReference type="Pfam" id="PF01545"/>
    </source>
</evidence>
<dbReference type="GO" id="GO:0031901">
    <property type="term" value="C:early endosome membrane"/>
    <property type="evidence" value="ECO:0007669"/>
    <property type="project" value="UniProtKB-SubCell"/>
</dbReference>
<dbReference type="KEGG" id="epa:110253701"/>
<evidence type="ECO:0000256" key="12">
    <source>
        <dbReference type="SAM" id="Phobius"/>
    </source>
</evidence>
<evidence type="ECO:0000256" key="4">
    <source>
        <dbReference type="ARBA" id="ARBA00022692"/>
    </source>
</evidence>
<comment type="subcellular location">
    <subcellularLocation>
        <location evidence="2">Cytoplasmic vesicle</location>
        <location evidence="2">Secretory vesicle</location>
        <location evidence="2">Synaptic vesicle membrane</location>
        <topology evidence="2">Multi-pass membrane protein</topology>
    </subcellularLocation>
    <subcellularLocation>
        <location evidence="1">Early endosome membrane</location>
    </subcellularLocation>
</comment>
<dbReference type="OrthoDB" id="5980560at2759"/>
<dbReference type="InterPro" id="IPR026765">
    <property type="entry name" value="Tmem163"/>
</dbReference>
<accession>A0A913Y9K4</accession>
<dbReference type="PANTHER" id="PTHR31937">
    <property type="entry name" value="TRANSMEMBRANE PROTEIN 163"/>
    <property type="match status" value="1"/>
</dbReference>
<dbReference type="SUPFAM" id="SSF161111">
    <property type="entry name" value="Cation efflux protein transmembrane domain-like"/>
    <property type="match status" value="1"/>
</dbReference>
<evidence type="ECO:0000256" key="10">
    <source>
        <dbReference type="ARBA" id="ARBA00023329"/>
    </source>
</evidence>
<evidence type="ECO:0000256" key="2">
    <source>
        <dbReference type="ARBA" id="ARBA00004644"/>
    </source>
</evidence>
<evidence type="ECO:0000256" key="11">
    <source>
        <dbReference type="SAM" id="MobiDB-lite"/>
    </source>
</evidence>
<keyword evidence="15" id="KW-1185">Reference proteome</keyword>
<protein>
    <recommendedName>
        <fullName evidence="13">Cation efflux protein transmembrane domain-containing protein</fullName>
    </recommendedName>
</protein>
<evidence type="ECO:0000256" key="7">
    <source>
        <dbReference type="ARBA" id="ARBA00022989"/>
    </source>
</evidence>
<dbReference type="PANTHER" id="PTHR31937:SF2">
    <property type="entry name" value="TRANSMEMBRANE PROTEIN 163"/>
    <property type="match status" value="1"/>
</dbReference>
<dbReference type="RefSeq" id="XP_020916312.1">
    <property type="nucleotide sequence ID" value="XM_021060653.2"/>
</dbReference>
<feature type="transmembrane region" description="Helical" evidence="12">
    <location>
        <begin position="120"/>
        <end position="140"/>
    </location>
</feature>
<feature type="transmembrane region" description="Helical" evidence="12">
    <location>
        <begin position="49"/>
        <end position="73"/>
    </location>
</feature>
<keyword evidence="6" id="KW-0862">Zinc</keyword>
<keyword evidence="10" id="KW-0968">Cytoplasmic vesicle</keyword>
<comment type="similarity">
    <text evidence="3">Belongs to the TMEM163 family.</text>
</comment>
<dbReference type="OMA" id="QADTFNM"/>
<proteinExistence type="inferred from homology"/>
<feature type="transmembrane region" description="Helical" evidence="12">
    <location>
        <begin position="152"/>
        <end position="172"/>
    </location>
</feature>
<feature type="transmembrane region" description="Helical" evidence="12">
    <location>
        <begin position="85"/>
        <end position="105"/>
    </location>
</feature>
<keyword evidence="5" id="KW-0967">Endosome</keyword>
<evidence type="ECO:0000256" key="6">
    <source>
        <dbReference type="ARBA" id="ARBA00022833"/>
    </source>
</evidence>
<feature type="transmembrane region" description="Helical" evidence="12">
    <location>
        <begin position="217"/>
        <end position="239"/>
    </location>
</feature>
<feature type="domain" description="Cation efflux protein transmembrane" evidence="13">
    <location>
        <begin position="58"/>
        <end position="240"/>
    </location>
</feature>
<keyword evidence="4 12" id="KW-0812">Transmembrane</keyword>
<dbReference type="InterPro" id="IPR027469">
    <property type="entry name" value="Cation_efflux_TMD_sf"/>
</dbReference>
<keyword evidence="7 12" id="KW-1133">Transmembrane helix</keyword>
<feature type="compositionally biased region" description="Basic and acidic residues" evidence="11">
    <location>
        <begin position="9"/>
        <end position="22"/>
    </location>
</feature>
<evidence type="ECO:0000313" key="15">
    <source>
        <dbReference type="Proteomes" id="UP000887567"/>
    </source>
</evidence>
<evidence type="ECO:0000256" key="1">
    <source>
        <dbReference type="ARBA" id="ARBA00004146"/>
    </source>
</evidence>
<evidence type="ECO:0000256" key="5">
    <source>
        <dbReference type="ARBA" id="ARBA00022753"/>
    </source>
</evidence>
<dbReference type="GeneID" id="110253701"/>
<evidence type="ECO:0000256" key="3">
    <source>
        <dbReference type="ARBA" id="ARBA00008731"/>
    </source>
</evidence>
<feature type="transmembrane region" description="Helical" evidence="12">
    <location>
        <begin position="193"/>
        <end position="211"/>
    </location>
</feature>
<dbReference type="AlphaFoldDB" id="A0A913Y9K4"/>